<reference evidence="4 5" key="1">
    <citation type="submission" date="2016-07" db="EMBL/GenBank/DDBJ databases">
        <title>Pervasive Adenine N6-methylation of Active Genes in Fungi.</title>
        <authorList>
            <consortium name="DOE Joint Genome Institute"/>
            <person name="Mondo S.J."/>
            <person name="Dannebaum R.O."/>
            <person name="Kuo R.C."/>
            <person name="Labutti K."/>
            <person name="Haridas S."/>
            <person name="Kuo A."/>
            <person name="Salamov A."/>
            <person name="Ahrendt S.R."/>
            <person name="Lipzen A."/>
            <person name="Sullivan W."/>
            <person name="Andreopoulos W.B."/>
            <person name="Clum A."/>
            <person name="Lindquist E."/>
            <person name="Daum C."/>
            <person name="Ramamoorthy G.K."/>
            <person name="Gryganskyi A."/>
            <person name="Culley D."/>
            <person name="Magnuson J.K."/>
            <person name="James T.Y."/>
            <person name="O'Malley M.A."/>
            <person name="Stajich J.E."/>
            <person name="Spatafora J.W."/>
            <person name="Visel A."/>
            <person name="Grigoriev I.V."/>
        </authorList>
    </citation>
    <scope>NUCLEOTIDE SEQUENCE [LARGE SCALE GENOMIC DNA]</scope>
    <source>
        <strain evidence="4 5">JEL800</strain>
    </source>
</reference>
<dbReference type="OrthoDB" id="2121723at2759"/>
<dbReference type="InterPro" id="IPR016047">
    <property type="entry name" value="M23ase_b-sheet_dom"/>
</dbReference>
<evidence type="ECO:0000256" key="1">
    <source>
        <dbReference type="ARBA" id="ARBA00008954"/>
    </source>
</evidence>
<dbReference type="GO" id="GO:0008483">
    <property type="term" value="F:transaminase activity"/>
    <property type="evidence" value="ECO:0007669"/>
    <property type="project" value="InterPro"/>
</dbReference>
<dbReference type="InterPro" id="IPR015422">
    <property type="entry name" value="PyrdxlP-dep_Trfase_small"/>
</dbReference>
<dbReference type="PANTHER" id="PTHR45688">
    <property type="match status" value="1"/>
</dbReference>
<dbReference type="Gene3D" id="2.70.70.10">
    <property type="entry name" value="Glucose Permease (Domain IIA)"/>
    <property type="match status" value="1"/>
</dbReference>
<dbReference type="EMBL" id="MCGO01000003">
    <property type="protein sequence ID" value="ORY52631.1"/>
    <property type="molecule type" value="Genomic_DNA"/>
</dbReference>
<comment type="caution">
    <text evidence="4">The sequence shown here is derived from an EMBL/GenBank/DDBJ whole genome shotgun (WGS) entry which is preliminary data.</text>
</comment>
<dbReference type="InterPro" id="IPR015424">
    <property type="entry name" value="PyrdxlP-dep_Trfase"/>
</dbReference>
<proteinExistence type="inferred from homology"/>
<dbReference type="Proteomes" id="UP000193642">
    <property type="component" value="Unassembled WGS sequence"/>
</dbReference>
<dbReference type="Gene3D" id="3.40.640.10">
    <property type="entry name" value="Type I PLP-dependent aspartate aminotransferase-like (Major domain)"/>
    <property type="match status" value="2"/>
</dbReference>
<dbReference type="CDD" id="cd12797">
    <property type="entry name" value="M23_peptidase"/>
    <property type="match status" value="1"/>
</dbReference>
<dbReference type="Pfam" id="PF00202">
    <property type="entry name" value="Aminotran_3"/>
    <property type="match status" value="1"/>
</dbReference>
<keyword evidence="2" id="KW-0663">Pyridoxal phosphate</keyword>
<name>A0A1Y2D028_9FUNG</name>
<dbReference type="InterPro" id="IPR005814">
    <property type="entry name" value="Aminotrans_3"/>
</dbReference>
<dbReference type="Pfam" id="PF01551">
    <property type="entry name" value="Peptidase_M23"/>
    <property type="match status" value="1"/>
</dbReference>
<evidence type="ECO:0000259" key="3">
    <source>
        <dbReference type="Pfam" id="PF01551"/>
    </source>
</evidence>
<sequence length="876" mass="96136">MLVSHSKPDTLDNSVLISFLQSQYPTQFPPSESVAGLTLLASVSPNAKLSSSRHFKRICGANRTASCRTFRRFKHTDLKVGGVVPTKDGLLTANLTYPSTGAVHVTHVLEFVEGRMWADIKRQSNPQLLASLGDALAQFDAAFKNVDLKSHSVALKRELKWDLMHAAWIGDNFRALEFVAGALDCAKIDLVRSALDQFNTTTLPALRALPHQLIYNDANDNNIVVAKGAHKVASFIGFGDICVAPQSATWLYEQGKPLRIAVHIIQGYVARQPLPESSIPLLYNLVQMRLAVSVTVSAINRLENPNDAYLTISEKPAWELLAKWNKIHPSLAHATFREAAGLSAVPSAVRVTKWIQSAKPHPILSVAPSTKFVTLDLSMGSTLFAEPKDWTDISRFNKIVADTLDQAGGSNVVGVGRYSEPRCIYYGDAYKRQTEEGPEWRTVHLGIDLFVAAGHKVFAPFDATIFSVTDNDNPLDYGPTVILESQTSEGDKFWTLYGHLDPEVLTRLTVGSTIKAGDLVAHIGAEDRNGGWPPHLHFQVIADSLDARERGDFPGVAFPAEIAVWSALSPDPTSFAGLSGLSTDITVFPDYLAEARELLQIRREKVGYNLSISYDVPLHIVRGFLIPVVKAAHLQNNLLNTNTRYLHPNMIRLSQKLTATLPAPLSVCYFVNSGSEANELAIHPFRGMYRGAETAIKTLKDRGEPMGMFIAESILGCGGQIVLPDGYLKKIYEVVRAEGGVCVADEVQVGFARVGSHFWGFETQGVVPDIVTMGKPFGRFNNGMEYLTRLAETRILAIGLATLQVIHDENLQENAFKVGNHLLAGLERVKNAFPKYGGDARGLGSIWPDHNVLKIKPPICFSMDDADLFPELEDVF</sequence>
<keyword evidence="4" id="KW-0808">Transferase</keyword>
<dbReference type="InterPro" id="IPR011055">
    <property type="entry name" value="Dup_hybrid_motif"/>
</dbReference>
<feature type="domain" description="M23ase beta-sheet core" evidence="3">
    <location>
        <begin position="443"/>
        <end position="542"/>
    </location>
</feature>
<comment type="similarity">
    <text evidence="1">Belongs to the class-III pyridoxal-phosphate-dependent aminotransferase family.</text>
</comment>
<accession>A0A1Y2D028</accession>
<evidence type="ECO:0000256" key="2">
    <source>
        <dbReference type="ARBA" id="ARBA00022898"/>
    </source>
</evidence>
<organism evidence="4 5">
    <name type="scientific">Rhizoclosmatium globosum</name>
    <dbReference type="NCBI Taxonomy" id="329046"/>
    <lineage>
        <taxon>Eukaryota</taxon>
        <taxon>Fungi</taxon>
        <taxon>Fungi incertae sedis</taxon>
        <taxon>Chytridiomycota</taxon>
        <taxon>Chytridiomycota incertae sedis</taxon>
        <taxon>Chytridiomycetes</taxon>
        <taxon>Chytridiales</taxon>
        <taxon>Chytriomycetaceae</taxon>
        <taxon>Rhizoclosmatium</taxon>
    </lineage>
</organism>
<dbReference type="SUPFAM" id="SSF56112">
    <property type="entry name" value="Protein kinase-like (PK-like)"/>
    <property type="match status" value="1"/>
</dbReference>
<dbReference type="PANTHER" id="PTHR45688:SF13">
    <property type="entry name" value="ALANINE--GLYOXYLATE AMINOTRANSFERASE 2-LIKE"/>
    <property type="match status" value="1"/>
</dbReference>
<dbReference type="AlphaFoldDB" id="A0A1Y2D028"/>
<gene>
    <name evidence="4" type="ORF">BCR33DRAFT_711892</name>
</gene>
<evidence type="ECO:0000313" key="5">
    <source>
        <dbReference type="Proteomes" id="UP000193642"/>
    </source>
</evidence>
<dbReference type="InterPro" id="IPR011009">
    <property type="entry name" value="Kinase-like_dom_sf"/>
</dbReference>
<dbReference type="STRING" id="329046.A0A1Y2D028"/>
<evidence type="ECO:0000313" key="4">
    <source>
        <dbReference type="EMBL" id="ORY52631.1"/>
    </source>
</evidence>
<dbReference type="GO" id="GO:0030170">
    <property type="term" value="F:pyridoxal phosphate binding"/>
    <property type="evidence" value="ECO:0007669"/>
    <property type="project" value="InterPro"/>
</dbReference>
<protein>
    <submittedName>
        <fullName evidence="4">PLP-dependent transferase</fullName>
    </submittedName>
</protein>
<dbReference type="GO" id="GO:0005739">
    <property type="term" value="C:mitochondrion"/>
    <property type="evidence" value="ECO:0007669"/>
    <property type="project" value="TreeGrafter"/>
</dbReference>
<dbReference type="InterPro" id="IPR015421">
    <property type="entry name" value="PyrdxlP-dep_Trfase_major"/>
</dbReference>
<dbReference type="SUPFAM" id="SSF53383">
    <property type="entry name" value="PLP-dependent transferases"/>
    <property type="match status" value="1"/>
</dbReference>
<keyword evidence="5" id="KW-1185">Reference proteome</keyword>
<dbReference type="Gene3D" id="3.90.1150.10">
    <property type="entry name" value="Aspartate Aminotransferase, domain 1"/>
    <property type="match status" value="1"/>
</dbReference>
<dbReference type="SUPFAM" id="SSF51261">
    <property type="entry name" value="Duplicated hybrid motif"/>
    <property type="match status" value="1"/>
</dbReference>